<proteinExistence type="inferred from homology"/>
<evidence type="ECO:0000256" key="4">
    <source>
        <dbReference type="RuleBase" id="RU000562"/>
    </source>
</evidence>
<accession>A0A1F8AQ42</accession>
<comment type="function">
    <text evidence="4">This protein binds to 23S rRNA in the presence of protein L20.</text>
</comment>
<dbReference type="InterPro" id="IPR036164">
    <property type="entry name" value="bL21-like_sf"/>
</dbReference>
<comment type="similarity">
    <text evidence="4">Belongs to the bacterial ribosomal protein bL21 family.</text>
</comment>
<dbReference type="InterPro" id="IPR001787">
    <property type="entry name" value="Ribosomal_bL21"/>
</dbReference>
<evidence type="ECO:0000256" key="2">
    <source>
        <dbReference type="ARBA" id="ARBA00023274"/>
    </source>
</evidence>
<dbReference type="AlphaFoldDB" id="A0A1F8AQ42"/>
<dbReference type="EMBL" id="MGGW01000020">
    <property type="protein sequence ID" value="OGM53874.1"/>
    <property type="molecule type" value="Genomic_DNA"/>
</dbReference>
<dbReference type="SUPFAM" id="SSF141091">
    <property type="entry name" value="L21p-like"/>
    <property type="match status" value="1"/>
</dbReference>
<keyword evidence="4" id="KW-0699">rRNA-binding</keyword>
<keyword evidence="4" id="KW-0694">RNA-binding</keyword>
<dbReference type="InterPro" id="IPR028909">
    <property type="entry name" value="bL21-like"/>
</dbReference>
<dbReference type="GO" id="GO:0005840">
    <property type="term" value="C:ribosome"/>
    <property type="evidence" value="ECO:0007669"/>
    <property type="project" value="UniProtKB-KW"/>
</dbReference>
<keyword evidence="2 4" id="KW-0687">Ribonucleoprotein</keyword>
<keyword evidence="1 4" id="KW-0689">Ribosomal protein</keyword>
<sequence>MKYAVVEIKGTQYKVEEGKEYLVALHGEKEKVDNRILLYRSDKKLEVGMPEVKGVSVKLTNLGPISGEKLYIAKYRAKSRYRKRVGFRPKYTKILVEKLA</sequence>
<dbReference type="Proteomes" id="UP000178603">
    <property type="component" value="Unassembled WGS sequence"/>
</dbReference>
<organism evidence="5 6">
    <name type="scientific">Candidatus Woesebacteria bacterium RIFCSPHIGHO2_12_FULL_41_24</name>
    <dbReference type="NCBI Taxonomy" id="1802510"/>
    <lineage>
        <taxon>Bacteria</taxon>
        <taxon>Candidatus Woeseibacteriota</taxon>
    </lineage>
</organism>
<evidence type="ECO:0000313" key="5">
    <source>
        <dbReference type="EMBL" id="OGM53874.1"/>
    </source>
</evidence>
<dbReference type="Pfam" id="PF00829">
    <property type="entry name" value="Ribosomal_L21p"/>
    <property type="match status" value="1"/>
</dbReference>
<dbReference type="GO" id="GO:0006412">
    <property type="term" value="P:translation"/>
    <property type="evidence" value="ECO:0007669"/>
    <property type="project" value="InterPro"/>
</dbReference>
<evidence type="ECO:0000256" key="3">
    <source>
        <dbReference type="ARBA" id="ARBA00035483"/>
    </source>
</evidence>
<evidence type="ECO:0000313" key="6">
    <source>
        <dbReference type="Proteomes" id="UP000178603"/>
    </source>
</evidence>
<comment type="caution">
    <text evidence="5">The sequence shown here is derived from an EMBL/GenBank/DDBJ whole genome shotgun (WGS) entry which is preliminary data.</text>
</comment>
<dbReference type="GO" id="GO:0005737">
    <property type="term" value="C:cytoplasm"/>
    <property type="evidence" value="ECO:0007669"/>
    <property type="project" value="UniProtKB-ARBA"/>
</dbReference>
<dbReference type="GO" id="GO:1990904">
    <property type="term" value="C:ribonucleoprotein complex"/>
    <property type="evidence" value="ECO:0007669"/>
    <property type="project" value="UniProtKB-KW"/>
</dbReference>
<name>A0A1F8AQ42_9BACT</name>
<dbReference type="GO" id="GO:0003735">
    <property type="term" value="F:structural constituent of ribosome"/>
    <property type="evidence" value="ECO:0007669"/>
    <property type="project" value="InterPro"/>
</dbReference>
<gene>
    <name evidence="5" type="ORF">A3E44_05665</name>
</gene>
<dbReference type="NCBIfam" id="TIGR00061">
    <property type="entry name" value="L21"/>
    <property type="match status" value="1"/>
</dbReference>
<reference evidence="5 6" key="1">
    <citation type="journal article" date="2016" name="Nat. Commun.">
        <title>Thousands of microbial genomes shed light on interconnected biogeochemical processes in an aquifer system.</title>
        <authorList>
            <person name="Anantharaman K."/>
            <person name="Brown C.T."/>
            <person name="Hug L.A."/>
            <person name="Sharon I."/>
            <person name="Castelle C.J."/>
            <person name="Probst A.J."/>
            <person name="Thomas B.C."/>
            <person name="Singh A."/>
            <person name="Wilkins M.J."/>
            <person name="Karaoz U."/>
            <person name="Brodie E.L."/>
            <person name="Williams K.H."/>
            <person name="Hubbard S.S."/>
            <person name="Banfield J.F."/>
        </authorList>
    </citation>
    <scope>NUCLEOTIDE SEQUENCE [LARGE SCALE GENOMIC DNA]</scope>
</reference>
<protein>
    <recommendedName>
        <fullName evidence="3 4">50S ribosomal protein L21</fullName>
    </recommendedName>
</protein>
<evidence type="ECO:0000256" key="1">
    <source>
        <dbReference type="ARBA" id="ARBA00022980"/>
    </source>
</evidence>
<dbReference type="GO" id="GO:0019843">
    <property type="term" value="F:rRNA binding"/>
    <property type="evidence" value="ECO:0007669"/>
    <property type="project" value="UniProtKB-KW"/>
</dbReference>